<sequence length="194" mass="19567">MAGGEATDDGIAGPAQRGDREQQIRLIGEPAAWRSGIGGLIGNRHAAAVLGLVHDAAARPGVRHPAGIFLPGCFTDTDFHDGSMAKDASRPCAGPANPRARRKRTQGTSGGGARTHGAAVRRSGGSAPAGSTGIAQAVSACTTASSALTASLGSSSICNPRCPPFRYTLVCISAAWSIATGTRFFCANGLMPPT</sequence>
<evidence type="ECO:0000313" key="2">
    <source>
        <dbReference type="EMBL" id="OIQ66071.1"/>
    </source>
</evidence>
<feature type="region of interest" description="Disordered" evidence="1">
    <location>
        <begin position="1"/>
        <end position="21"/>
    </location>
</feature>
<evidence type="ECO:0000256" key="1">
    <source>
        <dbReference type="SAM" id="MobiDB-lite"/>
    </source>
</evidence>
<proteinExistence type="predicted"/>
<reference evidence="2" key="1">
    <citation type="submission" date="2016-10" db="EMBL/GenBank/DDBJ databases">
        <title>Sequence of Gallionella enrichment culture.</title>
        <authorList>
            <person name="Poehlein A."/>
            <person name="Muehling M."/>
            <person name="Daniel R."/>
        </authorList>
    </citation>
    <scope>NUCLEOTIDE SEQUENCE</scope>
</reference>
<organism evidence="2">
    <name type="scientific">mine drainage metagenome</name>
    <dbReference type="NCBI Taxonomy" id="410659"/>
    <lineage>
        <taxon>unclassified sequences</taxon>
        <taxon>metagenomes</taxon>
        <taxon>ecological metagenomes</taxon>
    </lineage>
</organism>
<gene>
    <name evidence="2" type="ORF">GALL_523640</name>
</gene>
<feature type="region of interest" description="Disordered" evidence="1">
    <location>
        <begin position="85"/>
        <end position="128"/>
    </location>
</feature>
<accession>A0A1J5PE34</accession>
<dbReference type="EMBL" id="MLJW01006857">
    <property type="protein sequence ID" value="OIQ66071.1"/>
    <property type="molecule type" value="Genomic_DNA"/>
</dbReference>
<dbReference type="AlphaFoldDB" id="A0A1J5PE34"/>
<name>A0A1J5PE34_9ZZZZ</name>
<protein>
    <submittedName>
        <fullName evidence="2">Uncharacterized protein</fullName>
    </submittedName>
</protein>
<comment type="caution">
    <text evidence="2">The sequence shown here is derived from an EMBL/GenBank/DDBJ whole genome shotgun (WGS) entry which is preliminary data.</text>
</comment>